<dbReference type="EMBL" id="JAXCLX010000003">
    <property type="protein sequence ID" value="MDY0873993.1"/>
    <property type="molecule type" value="Genomic_DNA"/>
</dbReference>
<comment type="caution">
    <text evidence="2">The sequence shown here is derived from an EMBL/GenBank/DDBJ whole genome shotgun (WGS) entry which is preliminary data.</text>
</comment>
<dbReference type="PRINTS" id="PR00469">
    <property type="entry name" value="PNDRDTASEII"/>
</dbReference>
<dbReference type="PROSITE" id="PS51379">
    <property type="entry name" value="4FE4S_FER_2"/>
    <property type="match status" value="1"/>
</dbReference>
<organism evidence="2 3">
    <name type="scientific">Dongia rigui</name>
    <dbReference type="NCBI Taxonomy" id="940149"/>
    <lineage>
        <taxon>Bacteria</taxon>
        <taxon>Pseudomonadati</taxon>
        <taxon>Pseudomonadota</taxon>
        <taxon>Alphaproteobacteria</taxon>
        <taxon>Rhodospirillales</taxon>
        <taxon>Dongiaceae</taxon>
        <taxon>Dongia</taxon>
    </lineage>
</organism>
<dbReference type="Gene3D" id="1.10.1060.10">
    <property type="entry name" value="Alpha-helical ferredoxin"/>
    <property type="match status" value="1"/>
</dbReference>
<dbReference type="RefSeq" id="WP_320502460.1">
    <property type="nucleotide sequence ID" value="NZ_JAXCLX010000003.1"/>
</dbReference>
<evidence type="ECO:0000313" key="3">
    <source>
        <dbReference type="Proteomes" id="UP001271769"/>
    </source>
</evidence>
<dbReference type="Proteomes" id="UP001271769">
    <property type="component" value="Unassembled WGS sequence"/>
</dbReference>
<dbReference type="SUPFAM" id="SSF51971">
    <property type="entry name" value="Nucleotide-binding domain"/>
    <property type="match status" value="1"/>
</dbReference>
<dbReference type="Gene3D" id="3.50.50.60">
    <property type="entry name" value="FAD/NAD(P)-binding domain"/>
    <property type="match status" value="2"/>
</dbReference>
<dbReference type="InterPro" id="IPR023753">
    <property type="entry name" value="FAD/NAD-binding_dom"/>
</dbReference>
<protein>
    <submittedName>
        <fullName evidence="2">NAD(P)-dependent oxidoreductase</fullName>
    </submittedName>
</protein>
<keyword evidence="3" id="KW-1185">Reference proteome</keyword>
<dbReference type="Pfam" id="PF07992">
    <property type="entry name" value="Pyr_redox_2"/>
    <property type="match status" value="1"/>
</dbReference>
<dbReference type="InterPro" id="IPR017896">
    <property type="entry name" value="4Fe4S_Fe-S-bd"/>
</dbReference>
<dbReference type="SUPFAM" id="SSF46548">
    <property type="entry name" value="alpha-helical ferredoxin"/>
    <property type="match status" value="1"/>
</dbReference>
<gene>
    <name evidence="2" type="ORF">SMD31_18775</name>
</gene>
<reference evidence="2 3" key="1">
    <citation type="journal article" date="2013" name="Antonie Van Leeuwenhoek">
        <title>Dongia rigui sp. nov., isolated from freshwater of a large wetland in Korea.</title>
        <authorList>
            <person name="Baik K.S."/>
            <person name="Hwang Y.M."/>
            <person name="Choi J.S."/>
            <person name="Kwon J."/>
            <person name="Seong C.N."/>
        </authorList>
    </citation>
    <scope>NUCLEOTIDE SEQUENCE [LARGE SCALE GENOMIC DNA]</scope>
    <source>
        <strain evidence="2 3">04SU4-P</strain>
    </source>
</reference>
<proteinExistence type="predicted"/>
<name>A0ABU5E4Y2_9PROT</name>
<dbReference type="PRINTS" id="PR00368">
    <property type="entry name" value="FADPNR"/>
</dbReference>
<dbReference type="InterPro" id="IPR028261">
    <property type="entry name" value="DPD_II"/>
</dbReference>
<dbReference type="PANTHER" id="PTHR42783">
    <property type="entry name" value="GLUTAMATE SYNTHASE [NADPH] SMALL CHAIN"/>
    <property type="match status" value="1"/>
</dbReference>
<dbReference type="InterPro" id="IPR036188">
    <property type="entry name" value="FAD/NAD-bd_sf"/>
</dbReference>
<accession>A0ABU5E4Y2</accession>
<evidence type="ECO:0000259" key="1">
    <source>
        <dbReference type="PROSITE" id="PS51379"/>
    </source>
</evidence>
<dbReference type="InterPro" id="IPR009051">
    <property type="entry name" value="Helical_ferredxn"/>
</dbReference>
<dbReference type="PANTHER" id="PTHR42783:SF3">
    <property type="entry name" value="GLUTAMATE SYNTHASE [NADPH] SMALL CHAIN-RELATED"/>
    <property type="match status" value="1"/>
</dbReference>
<feature type="domain" description="4Fe-4S ferredoxin-type" evidence="1">
    <location>
        <begin position="33"/>
        <end position="63"/>
    </location>
</feature>
<evidence type="ECO:0000313" key="2">
    <source>
        <dbReference type="EMBL" id="MDY0873993.1"/>
    </source>
</evidence>
<dbReference type="Pfam" id="PF14691">
    <property type="entry name" value="Fer4_20"/>
    <property type="match status" value="1"/>
</dbReference>
<sequence length="453" mass="48104">MSAYSAPDIRAGRLGAAEIAANFNDVKPPLDHKRALVESNRCFYCYDAPCIEACPTSIDIPSFIRSIAVGDAIGAAETILEANIMGGMCARVCPVEILCEDSCVRNHSEDKPVQIGALQRYATDALVAAGKQPFVRAPLSGKKVAVVGGGPAGLSAAHRLSRLGHDVTVYEAKPKLGGLNEYGIAAYKTVHDFAQTEVSFILALGGIHVETGKALGRDVSLEDLRRNYDAVFLAMGLGGVNALGAEGEDLQGVEDAVAYIAKLRQAKDKTSLPVGRKVVVIGGGNTAIDIAIQSKRLGAEDVTLVYRRGPTNMSATHHEQEFAQVNGVKIKHWARPVKLYGHQGAVREIEFEYTQLDAQGRLMGTGEKFTLLCDTVFKAIGQTFVKDPVNGKAKDILDLTNSKIAVNEDFATSIKGVFAGGDCVESGTDLTVQSVADGRDAAIAIDAYLRGEG</sequence>